<name>A0A8S2FJ80_9BILA</name>
<proteinExistence type="predicted"/>
<dbReference type="Proteomes" id="UP000682733">
    <property type="component" value="Unassembled WGS sequence"/>
</dbReference>
<feature type="region of interest" description="Disordered" evidence="2">
    <location>
        <begin position="91"/>
        <end position="118"/>
    </location>
</feature>
<evidence type="ECO:0000313" key="5">
    <source>
        <dbReference type="Proteomes" id="UP000677228"/>
    </source>
</evidence>
<evidence type="ECO:0000313" key="3">
    <source>
        <dbReference type="EMBL" id="CAF1483294.1"/>
    </source>
</evidence>
<keyword evidence="1" id="KW-0175">Coiled coil</keyword>
<dbReference type="EMBL" id="CAJOBA010054292">
    <property type="protein sequence ID" value="CAF4273357.1"/>
    <property type="molecule type" value="Genomic_DNA"/>
</dbReference>
<dbReference type="Proteomes" id="UP000677228">
    <property type="component" value="Unassembled WGS sequence"/>
</dbReference>
<protein>
    <submittedName>
        <fullName evidence="3">Uncharacterized protein</fullName>
    </submittedName>
</protein>
<feature type="compositionally biased region" description="Polar residues" evidence="2">
    <location>
        <begin position="98"/>
        <end position="112"/>
    </location>
</feature>
<feature type="compositionally biased region" description="Basic and acidic residues" evidence="2">
    <location>
        <begin position="1"/>
        <end position="13"/>
    </location>
</feature>
<organism evidence="3 5">
    <name type="scientific">Didymodactylos carnosus</name>
    <dbReference type="NCBI Taxonomy" id="1234261"/>
    <lineage>
        <taxon>Eukaryota</taxon>
        <taxon>Metazoa</taxon>
        <taxon>Spiralia</taxon>
        <taxon>Gnathifera</taxon>
        <taxon>Rotifera</taxon>
        <taxon>Eurotatoria</taxon>
        <taxon>Bdelloidea</taxon>
        <taxon>Philodinida</taxon>
        <taxon>Philodinidae</taxon>
        <taxon>Didymodactylos</taxon>
    </lineage>
</organism>
<dbReference type="EMBL" id="CAJNOK010032364">
    <property type="protein sequence ID" value="CAF1483294.1"/>
    <property type="molecule type" value="Genomic_DNA"/>
</dbReference>
<evidence type="ECO:0000256" key="1">
    <source>
        <dbReference type="SAM" id="Coils"/>
    </source>
</evidence>
<gene>
    <name evidence="3" type="ORF">OVA965_LOCUS36164</name>
    <name evidence="4" type="ORF">TMI583_LOCUS37158</name>
</gene>
<dbReference type="AlphaFoldDB" id="A0A8S2FJ80"/>
<feature type="region of interest" description="Disordered" evidence="2">
    <location>
        <begin position="1"/>
        <end position="27"/>
    </location>
</feature>
<evidence type="ECO:0000313" key="4">
    <source>
        <dbReference type="EMBL" id="CAF4273357.1"/>
    </source>
</evidence>
<feature type="compositionally biased region" description="Polar residues" evidence="2">
    <location>
        <begin position="14"/>
        <end position="27"/>
    </location>
</feature>
<reference evidence="3" key="1">
    <citation type="submission" date="2021-02" db="EMBL/GenBank/DDBJ databases">
        <authorList>
            <person name="Nowell W R."/>
        </authorList>
    </citation>
    <scope>NUCLEOTIDE SEQUENCE</scope>
</reference>
<sequence>MERSKRAFRDVTNKRTSNNNDLNTSKAKQQRLISRNLIPLNSTTNDDDDFGCNYKMSHVKEKFKTSRTPNNSCLSLITSTLSPLSTSLVPSTKKFKSNKQPMTRTTINSRQTSDLEDSMSIGSIESDDVFLSETINSRSIISVRSQSFSGSGRKRLNATSSKRSRKEINLDMKNMLDELQKEQQRIESHRLIEDL</sequence>
<feature type="coiled-coil region" evidence="1">
    <location>
        <begin position="165"/>
        <end position="192"/>
    </location>
</feature>
<accession>A0A8S2FJ80</accession>
<evidence type="ECO:0000256" key="2">
    <source>
        <dbReference type="SAM" id="MobiDB-lite"/>
    </source>
</evidence>
<comment type="caution">
    <text evidence="3">The sequence shown here is derived from an EMBL/GenBank/DDBJ whole genome shotgun (WGS) entry which is preliminary data.</text>
</comment>